<dbReference type="InterPro" id="IPR025444">
    <property type="entry name" value="Monooxy_af470"/>
</dbReference>
<evidence type="ECO:0000256" key="1">
    <source>
        <dbReference type="SAM" id="MobiDB-lite"/>
    </source>
</evidence>
<keyword evidence="3" id="KW-1185">Reference proteome</keyword>
<accession>A0A7Y9J812</accession>
<sequence length="168" mass="18805">MSAYVRRSAEIEGDFVVFLIGTHVNRWTDVRAWLPVFRAMPRMLAELARHPEMGMLKAHSGWMFGGPAVVQYWRSYEHLEAYARSAQAEHLPAWRAFNRAARTRPDSVGIFHETYRVSAGQWETIYGAMPEIGLLAASRAVDLSSGSTSATRIGARTTDAAPVEPVRE</sequence>
<dbReference type="Proteomes" id="UP000535890">
    <property type="component" value="Unassembled WGS sequence"/>
</dbReference>
<dbReference type="EMBL" id="JACCBN010000001">
    <property type="protein sequence ID" value="NYD37944.1"/>
    <property type="molecule type" value="Genomic_DNA"/>
</dbReference>
<organism evidence="2 3">
    <name type="scientific">Actinomycetospora corticicola</name>
    <dbReference type="NCBI Taxonomy" id="663602"/>
    <lineage>
        <taxon>Bacteria</taxon>
        <taxon>Bacillati</taxon>
        <taxon>Actinomycetota</taxon>
        <taxon>Actinomycetes</taxon>
        <taxon>Pseudonocardiales</taxon>
        <taxon>Pseudonocardiaceae</taxon>
        <taxon>Actinomycetospora</taxon>
    </lineage>
</organism>
<evidence type="ECO:0000313" key="2">
    <source>
        <dbReference type="EMBL" id="NYD37944.1"/>
    </source>
</evidence>
<name>A0A7Y9J812_9PSEU</name>
<feature type="region of interest" description="Disordered" evidence="1">
    <location>
        <begin position="147"/>
        <end position="168"/>
    </location>
</feature>
<evidence type="ECO:0000313" key="3">
    <source>
        <dbReference type="Proteomes" id="UP000535890"/>
    </source>
</evidence>
<gene>
    <name evidence="2" type="ORF">BJ983_004046</name>
</gene>
<dbReference type="RefSeq" id="WP_179795455.1">
    <property type="nucleotide sequence ID" value="NZ_BAABHP010000024.1"/>
</dbReference>
<evidence type="ECO:0008006" key="4">
    <source>
        <dbReference type="Google" id="ProtNLM"/>
    </source>
</evidence>
<dbReference type="AlphaFoldDB" id="A0A7Y9J812"/>
<proteinExistence type="predicted"/>
<dbReference type="Pfam" id="PF13826">
    <property type="entry name" value="Monooxy_af470-like"/>
    <property type="match status" value="1"/>
</dbReference>
<protein>
    <recommendedName>
        <fullName evidence="4">DUF4188 domain-containing protein</fullName>
    </recommendedName>
</protein>
<reference evidence="2 3" key="1">
    <citation type="submission" date="2020-07" db="EMBL/GenBank/DDBJ databases">
        <title>Sequencing the genomes of 1000 actinobacteria strains.</title>
        <authorList>
            <person name="Klenk H.-P."/>
        </authorList>
    </citation>
    <scope>NUCLEOTIDE SEQUENCE [LARGE SCALE GENOMIC DNA]</scope>
    <source>
        <strain evidence="2 3">DSM 45772</strain>
    </source>
</reference>
<comment type="caution">
    <text evidence="2">The sequence shown here is derived from an EMBL/GenBank/DDBJ whole genome shotgun (WGS) entry which is preliminary data.</text>
</comment>